<dbReference type="Proteomes" id="UP000030746">
    <property type="component" value="Unassembled WGS sequence"/>
</dbReference>
<keyword evidence="1" id="KW-0175">Coiled coil</keyword>
<dbReference type="OrthoDB" id="10037886at2759"/>
<dbReference type="HOGENOM" id="CLU_647757_0_0_1"/>
<evidence type="ECO:0000256" key="1">
    <source>
        <dbReference type="SAM" id="Coils"/>
    </source>
</evidence>
<evidence type="ECO:0000313" key="3">
    <source>
        <dbReference type="Proteomes" id="UP000030746"/>
    </source>
</evidence>
<evidence type="ECO:0000313" key="2">
    <source>
        <dbReference type="EMBL" id="ESO95066.1"/>
    </source>
</evidence>
<protein>
    <submittedName>
        <fullName evidence="2">Uncharacterized protein</fullName>
    </submittedName>
</protein>
<dbReference type="OMA" id="DHACALE"/>
<dbReference type="GeneID" id="20248828"/>
<dbReference type="EMBL" id="KB201701">
    <property type="protein sequence ID" value="ESO95066.1"/>
    <property type="molecule type" value="Genomic_DNA"/>
</dbReference>
<proteinExistence type="predicted"/>
<dbReference type="KEGG" id="lgi:LOTGIDRAFT_232173"/>
<dbReference type="RefSeq" id="XP_009054263.1">
    <property type="nucleotide sequence ID" value="XM_009056015.1"/>
</dbReference>
<keyword evidence="3" id="KW-1185">Reference proteome</keyword>
<gene>
    <name evidence="2" type="ORF">LOTGIDRAFT_232173</name>
</gene>
<feature type="coiled-coil region" evidence="1">
    <location>
        <begin position="90"/>
        <end position="120"/>
    </location>
</feature>
<reference evidence="2 3" key="1">
    <citation type="journal article" date="2013" name="Nature">
        <title>Insights into bilaterian evolution from three spiralian genomes.</title>
        <authorList>
            <person name="Simakov O."/>
            <person name="Marletaz F."/>
            <person name="Cho S.J."/>
            <person name="Edsinger-Gonzales E."/>
            <person name="Havlak P."/>
            <person name="Hellsten U."/>
            <person name="Kuo D.H."/>
            <person name="Larsson T."/>
            <person name="Lv J."/>
            <person name="Arendt D."/>
            <person name="Savage R."/>
            <person name="Osoegawa K."/>
            <person name="de Jong P."/>
            <person name="Grimwood J."/>
            <person name="Chapman J.A."/>
            <person name="Shapiro H."/>
            <person name="Aerts A."/>
            <person name="Otillar R.P."/>
            <person name="Terry A.Y."/>
            <person name="Boore J.L."/>
            <person name="Grigoriev I.V."/>
            <person name="Lindberg D.R."/>
            <person name="Seaver E.C."/>
            <person name="Weisblat D.A."/>
            <person name="Putnam N.H."/>
            <person name="Rokhsar D.S."/>
        </authorList>
    </citation>
    <scope>NUCLEOTIDE SEQUENCE [LARGE SCALE GENOMIC DNA]</scope>
</reference>
<dbReference type="CTD" id="20248828"/>
<accession>V4AN78</accession>
<feature type="coiled-coil region" evidence="1">
    <location>
        <begin position="289"/>
        <end position="316"/>
    </location>
</feature>
<organism evidence="2 3">
    <name type="scientific">Lottia gigantea</name>
    <name type="common">Giant owl limpet</name>
    <dbReference type="NCBI Taxonomy" id="225164"/>
    <lineage>
        <taxon>Eukaryota</taxon>
        <taxon>Metazoa</taxon>
        <taxon>Spiralia</taxon>
        <taxon>Lophotrochozoa</taxon>
        <taxon>Mollusca</taxon>
        <taxon>Gastropoda</taxon>
        <taxon>Patellogastropoda</taxon>
        <taxon>Lottioidea</taxon>
        <taxon>Lottiidae</taxon>
        <taxon>Lottia</taxon>
    </lineage>
</organism>
<name>V4AN78_LOTGI</name>
<dbReference type="AlphaFoldDB" id="V4AN78"/>
<sequence length="424" mass="50189">MSDSDTDSEDEIQIKKYFNNDLLSAIKQAKHAQESRSGIKRAPGHHLLRNKKQVVIVKRIKAYDGRHWNVDCDNSLERATKRLTINAVIAEEDKEQLRRVKEEENTSEQARKVLLDLHAEFFANMSLSKWRQAAEEAEETFDVQSQLSDVQCQLVRQANSKDIDNQTEEEKFRQLKLVTQMNNKATRTLSQEDLLIAMAESNRKKIIVQTDLVEAFARYEDEKSNVTQEYNTAMFEVMDESLNSIKQMFNKRKTRRESLVEQNRRVADLKPLMKERTYQRYMHHYNIVMSNLRNAFKKVRAREEEIEAESRRITEERKVIMQEQLVRKHAMKWVTFAFAKERQRQITECEEKAFKSDPFYDAVKLALAKVQREMILHKFNGKWVDKRKTSTEMPVEGLTEHDRMLKTMRMKSRRKSCVVKEDDD</sequence>